<reference evidence="1 2" key="1">
    <citation type="submission" date="2020-06" db="EMBL/GenBank/DDBJ databases">
        <title>Transcriptomic and genomic resources for Thalictrum thalictroides and T. hernandezii: Facilitating candidate gene discovery in an emerging model plant lineage.</title>
        <authorList>
            <person name="Arias T."/>
            <person name="Riano-Pachon D.M."/>
            <person name="Di Stilio V.S."/>
        </authorList>
    </citation>
    <scope>NUCLEOTIDE SEQUENCE [LARGE SCALE GENOMIC DNA]</scope>
    <source>
        <strain evidence="2">cv. WT478/WT964</strain>
        <tissue evidence="1">Leaves</tissue>
    </source>
</reference>
<dbReference type="Proteomes" id="UP000554482">
    <property type="component" value="Unassembled WGS sequence"/>
</dbReference>
<accession>A0A7J6WGB6</accession>
<evidence type="ECO:0000313" key="1">
    <source>
        <dbReference type="EMBL" id="KAF5196439.1"/>
    </source>
</evidence>
<keyword evidence="2" id="KW-1185">Reference proteome</keyword>
<dbReference type="EMBL" id="JABWDY010015988">
    <property type="protein sequence ID" value="KAF5196439.1"/>
    <property type="molecule type" value="Genomic_DNA"/>
</dbReference>
<evidence type="ECO:0000313" key="2">
    <source>
        <dbReference type="Proteomes" id="UP000554482"/>
    </source>
</evidence>
<comment type="caution">
    <text evidence="1">The sequence shown here is derived from an EMBL/GenBank/DDBJ whole genome shotgun (WGS) entry which is preliminary data.</text>
</comment>
<sequence>MNSSHENKEANGIYLKCGIPEALQYWRDGFALGVLYNYGGVQNMKLTKAKEENPRNLNLKKVKFSVDGQKATLHAIIFVWI</sequence>
<proteinExistence type="predicted"/>
<gene>
    <name evidence="1" type="ORF">FRX31_013970</name>
</gene>
<organism evidence="1 2">
    <name type="scientific">Thalictrum thalictroides</name>
    <name type="common">Rue-anemone</name>
    <name type="synonym">Anemone thalictroides</name>
    <dbReference type="NCBI Taxonomy" id="46969"/>
    <lineage>
        <taxon>Eukaryota</taxon>
        <taxon>Viridiplantae</taxon>
        <taxon>Streptophyta</taxon>
        <taxon>Embryophyta</taxon>
        <taxon>Tracheophyta</taxon>
        <taxon>Spermatophyta</taxon>
        <taxon>Magnoliopsida</taxon>
        <taxon>Ranunculales</taxon>
        <taxon>Ranunculaceae</taxon>
        <taxon>Thalictroideae</taxon>
        <taxon>Thalictrum</taxon>
    </lineage>
</organism>
<protein>
    <submittedName>
        <fullName evidence="1">Uncharacterized protein</fullName>
    </submittedName>
</protein>
<dbReference type="AlphaFoldDB" id="A0A7J6WGB6"/>
<name>A0A7J6WGB6_THATH</name>